<evidence type="ECO:0000313" key="8">
    <source>
        <dbReference type="Proteomes" id="UP000594454"/>
    </source>
</evidence>
<comment type="subcellular location">
    <subcellularLocation>
        <location evidence="1">Cytoplasm</location>
    </subcellularLocation>
</comment>
<dbReference type="Proteomes" id="UP000594454">
    <property type="component" value="Chromosome 4"/>
</dbReference>
<dbReference type="GO" id="GO:0030286">
    <property type="term" value="C:dynein complex"/>
    <property type="evidence" value="ECO:0007669"/>
    <property type="project" value="UniProtKB-KW"/>
</dbReference>
<keyword evidence="4" id="KW-0243">Dynein</keyword>
<dbReference type="GO" id="GO:0007017">
    <property type="term" value="P:microtubule-based process"/>
    <property type="evidence" value="ECO:0007669"/>
    <property type="project" value="InterPro"/>
</dbReference>
<feature type="coiled-coil region" evidence="5">
    <location>
        <begin position="352"/>
        <end position="379"/>
    </location>
</feature>
<dbReference type="FunCoup" id="A0A7R8YW98">
    <property type="interactions" value="1335"/>
</dbReference>
<dbReference type="OMA" id="YKFGDWE"/>
<dbReference type="InterPro" id="IPR028133">
    <property type="entry name" value="Dynamitin"/>
</dbReference>
<feature type="compositionally biased region" description="Acidic residues" evidence="6">
    <location>
        <begin position="24"/>
        <end position="41"/>
    </location>
</feature>
<keyword evidence="5" id="KW-0175">Coiled coil</keyword>
<protein>
    <recommendedName>
        <fullName evidence="9">Dynactin subunit 2</fullName>
    </recommendedName>
</protein>
<dbReference type="PANTHER" id="PTHR15346">
    <property type="entry name" value="DYNACTIN SUBUNIT"/>
    <property type="match status" value="1"/>
</dbReference>
<dbReference type="Pfam" id="PF04912">
    <property type="entry name" value="Dynamitin"/>
    <property type="match status" value="1"/>
</dbReference>
<dbReference type="AlphaFoldDB" id="A0A7R8YW98"/>
<comment type="similarity">
    <text evidence="2">Belongs to the dynactin subunit 2 family.</text>
</comment>
<dbReference type="GO" id="GO:0005737">
    <property type="term" value="C:cytoplasm"/>
    <property type="evidence" value="ECO:0007669"/>
    <property type="project" value="UniProtKB-SubCell"/>
</dbReference>
<evidence type="ECO:0000313" key="7">
    <source>
        <dbReference type="EMBL" id="CAD7086596.1"/>
    </source>
</evidence>
<evidence type="ECO:0000256" key="6">
    <source>
        <dbReference type="SAM" id="MobiDB-lite"/>
    </source>
</evidence>
<gene>
    <name evidence="7" type="ORF">HERILL_LOCUS9357</name>
</gene>
<evidence type="ECO:0000256" key="1">
    <source>
        <dbReference type="ARBA" id="ARBA00004496"/>
    </source>
</evidence>
<dbReference type="InParanoid" id="A0A7R8YW98"/>
<accession>A0A7R8YW98</accession>
<name>A0A7R8YW98_HERIL</name>
<dbReference type="EMBL" id="LR899012">
    <property type="protein sequence ID" value="CAD7086596.1"/>
    <property type="molecule type" value="Genomic_DNA"/>
</dbReference>
<keyword evidence="3" id="KW-0963">Cytoplasm</keyword>
<evidence type="ECO:0000256" key="2">
    <source>
        <dbReference type="ARBA" id="ARBA00006176"/>
    </source>
</evidence>
<proteinExistence type="inferred from homology"/>
<keyword evidence="8" id="KW-1185">Reference proteome</keyword>
<feature type="region of interest" description="Disordered" evidence="6">
    <location>
        <begin position="1"/>
        <end position="41"/>
    </location>
</feature>
<evidence type="ECO:0000256" key="4">
    <source>
        <dbReference type="ARBA" id="ARBA00023017"/>
    </source>
</evidence>
<sequence length="381" mass="42493">MADPKFANLPGIAYDQPDVYETPDVPEPETSDYYEEEAENESIEKLNINTKDSFGKFKGKYLIGNVDFSDRLGRKVRNGYDAFSCYELAAEGEKETPVEKCRRLQCEMNELMQEITTLQADKQVSQEDKESYEAVATIVNTAKKVLDSLRLEQVIGKEEVSTSSEKEVKNLITQVEEFKKSGVLTPIPARPADLEYSSRMATLEHRLREIEATVGAQPEKLSRLSSSTGTSNLLEAVQQLSTKAALLQPNQLDLIEARLNNLAAKMDQIAEKASGPNQDTQRDQKIVELHEIAKRTEPITQVLPGILERMQALESLHKYATNFTKVIAELEATQKAIASGIANNKSLLQGVQEAFAQNLENVNKEVAKLEKRISELSAAKK</sequence>
<evidence type="ECO:0008006" key="9">
    <source>
        <dbReference type="Google" id="ProtNLM"/>
    </source>
</evidence>
<dbReference type="OrthoDB" id="4977at2759"/>
<evidence type="ECO:0000256" key="3">
    <source>
        <dbReference type="ARBA" id="ARBA00022490"/>
    </source>
</evidence>
<dbReference type="GO" id="GO:0005869">
    <property type="term" value="C:dynactin complex"/>
    <property type="evidence" value="ECO:0007669"/>
    <property type="project" value="InterPro"/>
</dbReference>
<feature type="coiled-coil region" evidence="5">
    <location>
        <begin position="101"/>
        <end position="128"/>
    </location>
</feature>
<reference evidence="7 8" key="1">
    <citation type="submission" date="2020-11" db="EMBL/GenBank/DDBJ databases">
        <authorList>
            <person name="Wallbank WR R."/>
            <person name="Pardo Diaz C."/>
            <person name="Kozak K."/>
            <person name="Martin S."/>
            <person name="Jiggins C."/>
            <person name="Moest M."/>
            <person name="Warren A I."/>
            <person name="Generalovic N T."/>
            <person name="Byers J.R.P. K."/>
            <person name="Montejo-Kovacevich G."/>
            <person name="Yen C E."/>
        </authorList>
    </citation>
    <scope>NUCLEOTIDE SEQUENCE [LARGE SCALE GENOMIC DNA]</scope>
</reference>
<evidence type="ECO:0000256" key="5">
    <source>
        <dbReference type="SAM" id="Coils"/>
    </source>
</evidence>
<organism evidence="7 8">
    <name type="scientific">Hermetia illucens</name>
    <name type="common">Black soldier fly</name>
    <dbReference type="NCBI Taxonomy" id="343691"/>
    <lineage>
        <taxon>Eukaryota</taxon>
        <taxon>Metazoa</taxon>
        <taxon>Ecdysozoa</taxon>
        <taxon>Arthropoda</taxon>
        <taxon>Hexapoda</taxon>
        <taxon>Insecta</taxon>
        <taxon>Pterygota</taxon>
        <taxon>Neoptera</taxon>
        <taxon>Endopterygota</taxon>
        <taxon>Diptera</taxon>
        <taxon>Brachycera</taxon>
        <taxon>Stratiomyomorpha</taxon>
        <taxon>Stratiomyidae</taxon>
        <taxon>Hermetiinae</taxon>
        <taxon>Hermetia</taxon>
    </lineage>
</organism>